<evidence type="ECO:0000313" key="3">
    <source>
        <dbReference type="EMBL" id="OFD85917.1"/>
    </source>
</evidence>
<organism evidence="3 4">
    <name type="scientific">Bacillus mycoides</name>
    <dbReference type="NCBI Taxonomy" id="1405"/>
    <lineage>
        <taxon>Bacteria</taxon>
        <taxon>Bacillati</taxon>
        <taxon>Bacillota</taxon>
        <taxon>Bacilli</taxon>
        <taxon>Bacillales</taxon>
        <taxon>Bacillaceae</taxon>
        <taxon>Bacillus</taxon>
        <taxon>Bacillus cereus group</taxon>
    </lineage>
</organism>
<dbReference type="EMBL" id="LXLT01000004">
    <property type="protein sequence ID" value="OFD85917.1"/>
    <property type="molecule type" value="Genomic_DNA"/>
</dbReference>
<evidence type="ECO:0000313" key="4">
    <source>
        <dbReference type="Proteomes" id="UP000175706"/>
    </source>
</evidence>
<proteinExistence type="predicted"/>
<name>A0A1E8BE64_BACMY</name>
<feature type="region of interest" description="Disordered" evidence="1">
    <location>
        <begin position="24"/>
        <end position="44"/>
    </location>
</feature>
<evidence type="ECO:0000256" key="1">
    <source>
        <dbReference type="SAM" id="MobiDB-lite"/>
    </source>
</evidence>
<feature type="signal peptide" evidence="2">
    <location>
        <begin position="1"/>
        <end position="19"/>
    </location>
</feature>
<evidence type="ECO:0008006" key="5">
    <source>
        <dbReference type="Google" id="ProtNLM"/>
    </source>
</evidence>
<reference evidence="3 4" key="1">
    <citation type="submission" date="2016-05" db="EMBL/GenBank/DDBJ databases">
        <title>Bacillus thuringiensis and Bacillus weihenstephanensis as novel biocontrol agents of wilt causing Verticillium species.</title>
        <authorList>
            <person name="Hollensteiner J."/>
            <person name="Wemheuer F."/>
            <person name="Harting R."/>
            <person name="Kolarzyk A."/>
            <person name="Diaz-Valerio S."/>
            <person name="Poehlein A."/>
            <person name="Brzuszkiewicz E."/>
            <person name="Nesemann K."/>
            <person name="Braus-Stromeyer S."/>
            <person name="Braus G."/>
            <person name="Daniel R."/>
            <person name="Liesegang H."/>
        </authorList>
    </citation>
    <scope>NUCLEOTIDE SEQUENCE [LARGE SCALE GENOMIC DNA]</scope>
    <source>
        <strain evidence="3 4">GOE8</strain>
    </source>
</reference>
<dbReference type="PATRIC" id="fig|86662.25.peg.168"/>
<feature type="chain" id="PRO_5038663895" description="YusW-like protein" evidence="2">
    <location>
        <begin position="20"/>
        <end position="156"/>
    </location>
</feature>
<dbReference type="InterPro" id="IPR025623">
    <property type="entry name" value="YusW"/>
</dbReference>
<keyword evidence="2" id="KW-0732">Signal</keyword>
<accession>A0A1E8BE64</accession>
<protein>
    <recommendedName>
        <fullName evidence="5">YusW-like protein</fullName>
    </recommendedName>
</protein>
<dbReference type="AlphaFoldDB" id="A0A1E8BE64"/>
<dbReference type="Pfam" id="PF14039">
    <property type="entry name" value="YusW"/>
    <property type="match status" value="1"/>
</dbReference>
<sequence>MMRILLSALLALMLVPALTGCKAPAKEDATSNKKTTEEAKNEAPADLKLNFNEFDLKADYQDTKKDYEADYKNVAADKKMEAKIEDHKTDVKFTGDEAITKLSPLLQELKFDKNTPDQEVIDQVVNVFKLDKDYQKFDLEVVFSDGTKKEYKREIK</sequence>
<dbReference type="Proteomes" id="UP000175706">
    <property type="component" value="Unassembled WGS sequence"/>
</dbReference>
<gene>
    <name evidence="3" type="ORF">BWGOE8_01800</name>
</gene>
<evidence type="ECO:0000256" key="2">
    <source>
        <dbReference type="SAM" id="SignalP"/>
    </source>
</evidence>
<dbReference type="PROSITE" id="PS51257">
    <property type="entry name" value="PROKAR_LIPOPROTEIN"/>
    <property type="match status" value="1"/>
</dbReference>
<comment type="caution">
    <text evidence="3">The sequence shown here is derived from an EMBL/GenBank/DDBJ whole genome shotgun (WGS) entry which is preliminary data.</text>
</comment>